<feature type="non-terminal residue" evidence="1">
    <location>
        <position position="1"/>
    </location>
</feature>
<proteinExistence type="predicted"/>
<organism evidence="1 2">
    <name type="scientific">Corallococcus sicarius</name>
    <dbReference type="NCBI Taxonomy" id="2316726"/>
    <lineage>
        <taxon>Bacteria</taxon>
        <taxon>Pseudomonadati</taxon>
        <taxon>Myxococcota</taxon>
        <taxon>Myxococcia</taxon>
        <taxon>Myxococcales</taxon>
        <taxon>Cystobacterineae</taxon>
        <taxon>Myxococcaceae</taxon>
        <taxon>Corallococcus</taxon>
    </lineage>
</organism>
<comment type="caution">
    <text evidence="1">The sequence shown here is derived from an EMBL/GenBank/DDBJ whole genome shotgun (WGS) entry which is preliminary data.</text>
</comment>
<sequence>VSFVPLAGDKKESPVLSLRRTGDAEPVASRFLEYLEAAAQENVKP</sequence>
<dbReference type="Proteomes" id="UP000273405">
    <property type="component" value="Unassembled WGS sequence"/>
</dbReference>
<protein>
    <submittedName>
        <fullName evidence="1">LysR family transcriptional regulator</fullName>
    </submittedName>
</protein>
<evidence type="ECO:0000313" key="1">
    <source>
        <dbReference type="EMBL" id="RKH22977.1"/>
    </source>
</evidence>
<keyword evidence="2" id="KW-1185">Reference proteome</keyword>
<reference evidence="2" key="1">
    <citation type="submission" date="2018-09" db="EMBL/GenBank/DDBJ databases">
        <authorList>
            <person name="Livingstone P.G."/>
            <person name="Whitworth D.E."/>
        </authorList>
    </citation>
    <scope>NUCLEOTIDE SEQUENCE [LARGE SCALE GENOMIC DNA]</scope>
    <source>
        <strain evidence="2">CA040B</strain>
    </source>
</reference>
<name>A0A3A8LT14_9BACT</name>
<evidence type="ECO:0000313" key="2">
    <source>
        <dbReference type="Proteomes" id="UP000273405"/>
    </source>
</evidence>
<dbReference type="EMBL" id="RAWG01000750">
    <property type="protein sequence ID" value="RKH22977.1"/>
    <property type="molecule type" value="Genomic_DNA"/>
</dbReference>
<accession>A0A3A8LT14</accession>
<dbReference type="AlphaFoldDB" id="A0A3A8LT14"/>
<gene>
    <name evidence="1" type="ORF">D7X12_41975</name>
</gene>